<dbReference type="Pfam" id="PF03704">
    <property type="entry name" value="BTAD"/>
    <property type="match status" value="1"/>
</dbReference>
<accession>A0A2I9D6G9</accession>
<dbReference type="PANTHER" id="PTHR35807">
    <property type="entry name" value="TRANSCRIPTIONAL REGULATOR REDD-RELATED"/>
    <property type="match status" value="1"/>
</dbReference>
<dbReference type="InterPro" id="IPR005158">
    <property type="entry name" value="BTAD"/>
</dbReference>
<dbReference type="Pfam" id="PF13191">
    <property type="entry name" value="AAA_16"/>
    <property type="match status" value="1"/>
</dbReference>
<dbReference type="InterPro" id="IPR051677">
    <property type="entry name" value="AfsR-DnrI-RedD_regulator"/>
</dbReference>
<dbReference type="SUPFAM" id="SSF52540">
    <property type="entry name" value="P-loop containing nucleoside triphosphate hydrolases"/>
    <property type="match status" value="1"/>
</dbReference>
<dbReference type="RefSeq" id="WP_103129443.1">
    <property type="nucleotide sequence ID" value="NZ_BFAG01000007.1"/>
</dbReference>
<evidence type="ECO:0000256" key="1">
    <source>
        <dbReference type="ARBA" id="ARBA00023015"/>
    </source>
</evidence>
<evidence type="ECO:0000256" key="2">
    <source>
        <dbReference type="ARBA" id="ARBA00023163"/>
    </source>
</evidence>
<proteinExistence type="predicted"/>
<dbReference type="SMART" id="SM01043">
    <property type="entry name" value="BTAD"/>
    <property type="match status" value="1"/>
</dbReference>
<dbReference type="SUPFAM" id="SSF48452">
    <property type="entry name" value="TPR-like"/>
    <property type="match status" value="1"/>
</dbReference>
<dbReference type="Gene3D" id="1.25.40.10">
    <property type="entry name" value="Tetratricopeptide repeat domain"/>
    <property type="match status" value="1"/>
</dbReference>
<feature type="compositionally biased region" description="Basic residues" evidence="3">
    <location>
        <begin position="619"/>
        <end position="644"/>
    </location>
</feature>
<reference evidence="6" key="1">
    <citation type="submission" date="2018-01" db="EMBL/GenBank/DDBJ databases">
        <title>Draft Genome Sequence of the Radioresistant Bacterium Deinococcus aerius TR0125, Isolated from the Higher Atmosphere above Japan.</title>
        <authorList>
            <person name="Satoh K."/>
            <person name="Arai H."/>
            <person name="Sanzen T."/>
            <person name="Kawaguchi Y."/>
            <person name="Hayashi H."/>
            <person name="Yokobori S."/>
            <person name="Yamagishi A."/>
            <person name="Oono Y."/>
            <person name="Narumi I."/>
        </authorList>
    </citation>
    <scope>NUCLEOTIDE SEQUENCE [LARGE SCALE GENOMIC DNA]</scope>
    <source>
        <strain evidence="6">TR0125</strain>
    </source>
</reference>
<dbReference type="PANTHER" id="PTHR35807:SF1">
    <property type="entry name" value="TRANSCRIPTIONAL REGULATOR REDD"/>
    <property type="match status" value="1"/>
</dbReference>
<dbReference type="InterPro" id="IPR041664">
    <property type="entry name" value="AAA_16"/>
</dbReference>
<dbReference type="OrthoDB" id="74119at2"/>
<feature type="domain" description="Bacterial transcriptional activator" evidence="4">
    <location>
        <begin position="80"/>
        <end position="220"/>
    </location>
</feature>
<dbReference type="GO" id="GO:0003677">
    <property type="term" value="F:DNA binding"/>
    <property type="evidence" value="ECO:0007669"/>
    <property type="project" value="TreeGrafter"/>
</dbReference>
<feature type="compositionally biased region" description="Low complexity" evidence="3">
    <location>
        <begin position="521"/>
        <end position="541"/>
    </location>
</feature>
<evidence type="ECO:0000313" key="6">
    <source>
        <dbReference type="Proteomes" id="UP000236569"/>
    </source>
</evidence>
<dbReference type="Gene3D" id="3.40.50.300">
    <property type="entry name" value="P-loop containing nucleotide triphosphate hydrolases"/>
    <property type="match status" value="1"/>
</dbReference>
<feature type="compositionally biased region" description="Basic residues" evidence="3">
    <location>
        <begin position="593"/>
        <end position="612"/>
    </location>
</feature>
<keyword evidence="2" id="KW-0804">Transcription</keyword>
<sequence length="644" mass="69462">MSHVPLTWRLTLLGEPGLRAPDGRARRCEGKMLAVLAYLGLEGQVPRTHLAGLLWPETVEASARNNLVHLLRRMRGQLGADLVVAGDMLALAPGVTVDVRDAPGSGELLEGVAWPELPELTDWLLAQRERLNGERAGAWRAEAARLEEQGRWAQALDVVRRLRELDPTSEDALRREMRLHYLLGDVERARAVYERGAEDLRRAFGTPPLPETQALARDIGRGAALPARPAAQATPTPRVGRLPLVGREEAWARMEAAWAAGKGIVLTGEPGVGKTRLALDFLEAHGGGMRFRGCLGDGGLPYATHARTYRQVLAAYPDLELPGWVREELARILPQLGPAPAPITDEAQKTRFWQAKTEALRAAIDQGLRRMVFDDTQFMDGASIEAGAFVFAHLGWGDPGAPYRTIHCFRKGELTPHQQGVLGAMVGAGLVALVELEPLDGQAVEELVAGLNLPPGAHLASDLARFTGGNPLLLLETARSLHETGARGGLAPAAARIRRRRDRLAPVPALADRAARRPGRRSSGQRLRPRPRGAGSRGAAAGDRRRLGGTGGGADRARLGVRTRPDRRGGAGRAAGGGAPTAAPLGRADPRRAPRPARPRRPALARGRRPARGRAVVCPRRRGGARRLPVRGGRRVRPRSRRGL</sequence>
<dbReference type="EMBL" id="BFAG01000007">
    <property type="protein sequence ID" value="GBF06030.1"/>
    <property type="molecule type" value="Genomic_DNA"/>
</dbReference>
<evidence type="ECO:0000256" key="3">
    <source>
        <dbReference type="SAM" id="MobiDB-lite"/>
    </source>
</evidence>
<organism evidence="5 6">
    <name type="scientific">Deinococcus aerius</name>
    <dbReference type="NCBI Taxonomy" id="200253"/>
    <lineage>
        <taxon>Bacteria</taxon>
        <taxon>Thermotogati</taxon>
        <taxon>Deinococcota</taxon>
        <taxon>Deinococci</taxon>
        <taxon>Deinococcales</taxon>
        <taxon>Deinococcaceae</taxon>
        <taxon>Deinococcus</taxon>
    </lineage>
</organism>
<dbReference type="Proteomes" id="UP000236569">
    <property type="component" value="Unassembled WGS sequence"/>
</dbReference>
<evidence type="ECO:0000259" key="4">
    <source>
        <dbReference type="SMART" id="SM01043"/>
    </source>
</evidence>
<dbReference type="InterPro" id="IPR027417">
    <property type="entry name" value="P-loop_NTPase"/>
</dbReference>
<feature type="compositionally biased region" description="Basic and acidic residues" evidence="3">
    <location>
        <begin position="555"/>
        <end position="569"/>
    </location>
</feature>
<keyword evidence="1" id="KW-0805">Transcription regulation</keyword>
<feature type="region of interest" description="Disordered" evidence="3">
    <location>
        <begin position="502"/>
        <end position="644"/>
    </location>
</feature>
<keyword evidence="6" id="KW-1185">Reference proteome</keyword>
<dbReference type="InterPro" id="IPR011990">
    <property type="entry name" value="TPR-like_helical_dom_sf"/>
</dbReference>
<name>A0A2I9D6G9_9DEIO</name>
<dbReference type="GO" id="GO:0006355">
    <property type="term" value="P:regulation of DNA-templated transcription"/>
    <property type="evidence" value="ECO:0007669"/>
    <property type="project" value="TreeGrafter"/>
</dbReference>
<comment type="caution">
    <text evidence="5">The sequence shown here is derived from an EMBL/GenBank/DDBJ whole genome shotgun (WGS) entry which is preliminary data.</text>
</comment>
<dbReference type="AlphaFoldDB" id="A0A2I9D6G9"/>
<gene>
    <name evidence="5" type="ORF">DAERI_070028</name>
</gene>
<protein>
    <submittedName>
        <fullName evidence="5">Transcriptional regulator, SARP family</fullName>
    </submittedName>
</protein>
<evidence type="ECO:0000313" key="5">
    <source>
        <dbReference type="EMBL" id="GBF06030.1"/>
    </source>
</evidence>